<proteinExistence type="predicted"/>
<accession>A0ABT3EH74</accession>
<dbReference type="RefSeq" id="WP_264368724.1">
    <property type="nucleotide sequence ID" value="NZ_JAPCIO010000003.1"/>
</dbReference>
<organism evidence="1 2">
    <name type="scientific">Flavobacterium lacisediminis</name>
    <dbReference type="NCBI Taxonomy" id="2989705"/>
    <lineage>
        <taxon>Bacteria</taxon>
        <taxon>Pseudomonadati</taxon>
        <taxon>Bacteroidota</taxon>
        <taxon>Flavobacteriia</taxon>
        <taxon>Flavobacteriales</taxon>
        <taxon>Flavobacteriaceae</taxon>
        <taxon>Flavobacterium</taxon>
    </lineage>
</organism>
<gene>
    <name evidence="1" type="ORF">OJ995_06770</name>
</gene>
<dbReference type="EMBL" id="JAPCIO010000003">
    <property type="protein sequence ID" value="MCW1147918.1"/>
    <property type="molecule type" value="Genomic_DNA"/>
</dbReference>
<comment type="caution">
    <text evidence="1">The sequence shown here is derived from an EMBL/GenBank/DDBJ whole genome shotgun (WGS) entry which is preliminary data.</text>
</comment>
<sequence>MTKSFFEKEGFEVYFDTDEFPKELAENRCLALLVNAGEDSNMFSTKVSVELKDCYNKVLYTSDLGVSKEKEFKKAYTEAFRESLSSMKGQLKIKVTSDKLAEKTNEVVETVPSKKSNTIINTSELRAVATDAGYNLVNYSDNVVMVLYSTSLDTVFLAGKESFKGVLLKKNSGWFFEYDFDGKVYSEKIEVKF</sequence>
<dbReference type="Proteomes" id="UP001165677">
    <property type="component" value="Unassembled WGS sequence"/>
</dbReference>
<protein>
    <submittedName>
        <fullName evidence="1">Uncharacterized protein</fullName>
    </submittedName>
</protein>
<reference evidence="1" key="1">
    <citation type="submission" date="2022-10" db="EMBL/GenBank/DDBJ databases">
        <title>Flavobacterium sp. nov., a bacterium isolated from lake sediment.</title>
        <authorList>
            <person name="Qu J.-H."/>
        </authorList>
    </citation>
    <scope>NUCLEOTIDE SEQUENCE</scope>
    <source>
        <strain evidence="1">TH16-21</strain>
    </source>
</reference>
<keyword evidence="2" id="KW-1185">Reference proteome</keyword>
<evidence type="ECO:0000313" key="1">
    <source>
        <dbReference type="EMBL" id="MCW1147918.1"/>
    </source>
</evidence>
<evidence type="ECO:0000313" key="2">
    <source>
        <dbReference type="Proteomes" id="UP001165677"/>
    </source>
</evidence>
<name>A0ABT3EH74_9FLAO</name>